<dbReference type="PATRIC" id="fig|698760.3.peg.8768"/>
<evidence type="ECO:0000313" key="2">
    <source>
        <dbReference type="EMBL" id="ELP62294.1"/>
    </source>
</evidence>
<keyword evidence="3" id="KW-1185">Reference proteome</keyword>
<dbReference type="AlphaFoldDB" id="L7ETT3"/>
<organism evidence="2 3">
    <name type="scientific">Streptomyces turgidiscabies (strain Car8)</name>
    <dbReference type="NCBI Taxonomy" id="698760"/>
    <lineage>
        <taxon>Bacteria</taxon>
        <taxon>Bacillati</taxon>
        <taxon>Actinomycetota</taxon>
        <taxon>Actinomycetes</taxon>
        <taxon>Kitasatosporales</taxon>
        <taxon>Streptomycetaceae</taxon>
        <taxon>Streptomyces</taxon>
    </lineage>
</organism>
<dbReference type="STRING" id="85558.T45_06622"/>
<evidence type="ECO:0000256" key="1">
    <source>
        <dbReference type="SAM" id="MobiDB-lite"/>
    </source>
</evidence>
<dbReference type="Proteomes" id="UP000010931">
    <property type="component" value="Unassembled WGS sequence"/>
</dbReference>
<dbReference type="GeneID" id="97406161"/>
<dbReference type="RefSeq" id="WP_006382833.1">
    <property type="nucleotide sequence ID" value="NZ_AEJB01000623.1"/>
</dbReference>
<feature type="region of interest" description="Disordered" evidence="1">
    <location>
        <begin position="51"/>
        <end position="76"/>
    </location>
</feature>
<proteinExistence type="predicted"/>
<gene>
    <name evidence="2" type="ORF">STRTUCAR8_04746</name>
</gene>
<evidence type="ECO:0000313" key="3">
    <source>
        <dbReference type="Proteomes" id="UP000010931"/>
    </source>
</evidence>
<name>L7ETT3_STRT8</name>
<dbReference type="EMBL" id="AEJB01000623">
    <property type="protein sequence ID" value="ELP62294.1"/>
    <property type="molecule type" value="Genomic_DNA"/>
</dbReference>
<sequence length="263" mass="28583">MNDHDHDHNHDHAHPHTHLPEGACAVIHGVPVPRAEVEAVLAAVPARETPLKGRGELRDQPPQAGSQHTTLPAERQRRRWATQVVVADVLARRACAERGLRPPEAAPQELRAVPEADVAGLGSIVAVVLAYSAAARVLLGHLEGHQAIPEEALWEYYVHNRDRFLTQDAMRRGVDPYAPSGGTFEGTGEGAGEGIFGGPSVEPAKPDFLPYEQVKAGIEGELRQAAGRRAFFSWLDLARADVVYAPGHEHPGDPSHPDHEHRH</sequence>
<accession>L7ETT3</accession>
<protein>
    <submittedName>
        <fullName evidence="2">Uncharacterized protein</fullName>
    </submittedName>
</protein>
<reference evidence="2 3" key="1">
    <citation type="journal article" date="2011" name="Plasmid">
        <title>Streptomyces turgidiscabies Car8 contains a modular pathogenicity island that shares virulence genes with other actinobacterial plant pathogens.</title>
        <authorList>
            <person name="Huguet-Tapia J.C."/>
            <person name="Badger J.H."/>
            <person name="Loria R."/>
            <person name="Pettis G.S."/>
        </authorList>
    </citation>
    <scope>NUCLEOTIDE SEQUENCE [LARGE SCALE GENOMIC DNA]</scope>
    <source>
        <strain evidence="2 3">Car8</strain>
    </source>
</reference>
<comment type="caution">
    <text evidence="2">The sequence shown here is derived from an EMBL/GenBank/DDBJ whole genome shotgun (WGS) entry which is preliminary data.</text>
</comment>